<name>A0A4U5N2X5_STECR</name>
<feature type="compositionally biased region" description="Low complexity" evidence="1">
    <location>
        <begin position="37"/>
        <end position="46"/>
    </location>
</feature>
<reference evidence="2 3" key="1">
    <citation type="journal article" date="2015" name="Genome Biol.">
        <title>Comparative genomics of Steinernema reveals deeply conserved gene regulatory networks.</title>
        <authorList>
            <person name="Dillman A.R."/>
            <person name="Macchietto M."/>
            <person name="Porter C.F."/>
            <person name="Rogers A."/>
            <person name="Williams B."/>
            <person name="Antoshechkin I."/>
            <person name="Lee M.M."/>
            <person name="Goodwin Z."/>
            <person name="Lu X."/>
            <person name="Lewis E.E."/>
            <person name="Goodrich-Blair H."/>
            <person name="Stock S.P."/>
            <person name="Adams B.J."/>
            <person name="Sternberg P.W."/>
            <person name="Mortazavi A."/>
        </authorList>
    </citation>
    <scope>NUCLEOTIDE SEQUENCE [LARGE SCALE GENOMIC DNA]</scope>
    <source>
        <strain evidence="2 3">ALL</strain>
    </source>
</reference>
<protein>
    <submittedName>
        <fullName evidence="2">Uncharacterized protein</fullName>
    </submittedName>
</protein>
<evidence type="ECO:0000313" key="3">
    <source>
        <dbReference type="Proteomes" id="UP000298663"/>
    </source>
</evidence>
<feature type="compositionally biased region" description="Low complexity" evidence="1">
    <location>
        <begin position="54"/>
        <end position="63"/>
    </location>
</feature>
<feature type="region of interest" description="Disordered" evidence="1">
    <location>
        <begin position="37"/>
        <end position="89"/>
    </location>
</feature>
<comment type="caution">
    <text evidence="2">The sequence shown here is derived from an EMBL/GenBank/DDBJ whole genome shotgun (WGS) entry which is preliminary data.</text>
</comment>
<organism evidence="2 3">
    <name type="scientific">Steinernema carpocapsae</name>
    <name type="common">Entomopathogenic nematode</name>
    <dbReference type="NCBI Taxonomy" id="34508"/>
    <lineage>
        <taxon>Eukaryota</taxon>
        <taxon>Metazoa</taxon>
        <taxon>Ecdysozoa</taxon>
        <taxon>Nematoda</taxon>
        <taxon>Chromadorea</taxon>
        <taxon>Rhabditida</taxon>
        <taxon>Tylenchina</taxon>
        <taxon>Panagrolaimomorpha</taxon>
        <taxon>Strongyloidoidea</taxon>
        <taxon>Steinernematidae</taxon>
        <taxon>Steinernema</taxon>
    </lineage>
</organism>
<dbReference type="Proteomes" id="UP000298663">
    <property type="component" value="Unassembled WGS sequence"/>
</dbReference>
<dbReference type="EMBL" id="AZBU02000005">
    <property type="protein sequence ID" value="TKR76777.1"/>
    <property type="molecule type" value="Genomic_DNA"/>
</dbReference>
<proteinExistence type="predicted"/>
<reference evidence="2 3" key="2">
    <citation type="journal article" date="2019" name="G3 (Bethesda)">
        <title>Hybrid Assembly of the Genome of the Entomopathogenic Nematode Steinernema carpocapsae Identifies the X-Chromosome.</title>
        <authorList>
            <person name="Serra L."/>
            <person name="Macchietto M."/>
            <person name="Macias-Munoz A."/>
            <person name="McGill C.J."/>
            <person name="Rodriguez I.M."/>
            <person name="Rodriguez B."/>
            <person name="Murad R."/>
            <person name="Mortazavi A."/>
        </authorList>
    </citation>
    <scope>NUCLEOTIDE SEQUENCE [LARGE SCALE GENOMIC DNA]</scope>
    <source>
        <strain evidence="2 3">ALL</strain>
    </source>
</reference>
<evidence type="ECO:0000313" key="2">
    <source>
        <dbReference type="EMBL" id="TKR76777.1"/>
    </source>
</evidence>
<keyword evidence="3" id="KW-1185">Reference proteome</keyword>
<evidence type="ECO:0000256" key="1">
    <source>
        <dbReference type="SAM" id="MobiDB-lite"/>
    </source>
</evidence>
<accession>A0A4U5N2X5</accession>
<gene>
    <name evidence="2" type="ORF">L596_017868</name>
</gene>
<sequence>MHRRTKSWNKRLNKPVMDELMMTPLQVEPTVEITTTTLPTTTIPTPAAAPPAPTASEEPSAPLSTERHRVVSFSTPKKEPKNTEDTESVEEFCITARHHLV</sequence>
<dbReference type="AlphaFoldDB" id="A0A4U5N2X5"/>